<accession>A0A1G5CD69</accession>
<protein>
    <submittedName>
        <fullName evidence="4">UDP-2,4-diacetamido-2,4,6-trideoxy-beta-L-altropyranose hydrolase</fullName>
    </submittedName>
</protein>
<dbReference type="EMBL" id="FMUR01000006">
    <property type="protein sequence ID" value="SCY00260.1"/>
    <property type="molecule type" value="Genomic_DNA"/>
</dbReference>
<dbReference type="PANTHER" id="PTHR21015">
    <property type="entry name" value="UDP-N-ACETYLGLUCOSAMINE--N-ACETYLMURAMYL-(PENTAPEPTIDE) PYROPHOSPHORYL-UNDECAPRENOL N-ACETYLGLUCOSAMINE TRANSFERASE 1"/>
    <property type="match status" value="1"/>
</dbReference>
<dbReference type="OrthoDB" id="9805604at2"/>
<sequence length="361" mass="40178">MGKKVWIKANGNGIIATGHIRRCMTIAKELSDLGADIEFILSDETSADLLKTLSEEDGVYYNARILHSVFSNPITDFPALDGMLRDEKPDFLLIDSYFMTEEYFNLLRASVKENSPGTKTGYIDDLCKFDYPVDIVVNYDLIYNDEMYSAPIKLLGGEYAPLRKQFDNIEYNVKDTAKHAFLSTGGTDPYHVIGDILNRVYEEKGIGSKVLCSLHKISCDVIVGALFEDEYKKELAELAKKHPEITLHEYVTDMSELMKDADFAVTAGGTTLYELCAIGVPTVVFSMADNQVDFVKGFDKVGAAKYAGDVREDDKVIRKIVTWGVASLDNSSFRQKMSDTARSIVGRDGAKKIAEAILELT</sequence>
<evidence type="ECO:0000313" key="4">
    <source>
        <dbReference type="EMBL" id="SCY00260.1"/>
    </source>
</evidence>
<evidence type="ECO:0000259" key="3">
    <source>
        <dbReference type="Pfam" id="PF04101"/>
    </source>
</evidence>
<evidence type="ECO:0000256" key="2">
    <source>
        <dbReference type="PIRSR" id="PIRSR620023-2"/>
    </source>
</evidence>
<dbReference type="SUPFAM" id="SSF53756">
    <property type="entry name" value="UDP-Glycosyltransferase/glycogen phosphorylase"/>
    <property type="match status" value="1"/>
</dbReference>
<dbReference type="Proteomes" id="UP000183047">
    <property type="component" value="Unassembled WGS sequence"/>
</dbReference>
<dbReference type="InterPro" id="IPR007235">
    <property type="entry name" value="Glyco_trans_28_C"/>
</dbReference>
<evidence type="ECO:0000256" key="1">
    <source>
        <dbReference type="PIRSR" id="PIRSR620023-1"/>
    </source>
</evidence>
<dbReference type="NCBIfam" id="TIGR03590">
    <property type="entry name" value="PseG"/>
    <property type="match status" value="1"/>
</dbReference>
<dbReference type="InterPro" id="IPR020023">
    <property type="entry name" value="PseG"/>
</dbReference>
<evidence type="ECO:0000313" key="5">
    <source>
        <dbReference type="Proteomes" id="UP000183047"/>
    </source>
</evidence>
<dbReference type="Gene3D" id="3.40.50.2000">
    <property type="entry name" value="Glycogen Phosphorylase B"/>
    <property type="match status" value="1"/>
</dbReference>
<dbReference type="Pfam" id="PF04101">
    <property type="entry name" value="Glyco_tran_28_C"/>
    <property type="match status" value="1"/>
</dbReference>
<organism evidence="4 5">
    <name type="scientific">Butyrivibrio hungatei</name>
    <dbReference type="NCBI Taxonomy" id="185008"/>
    <lineage>
        <taxon>Bacteria</taxon>
        <taxon>Bacillati</taxon>
        <taxon>Bacillota</taxon>
        <taxon>Clostridia</taxon>
        <taxon>Lachnospirales</taxon>
        <taxon>Lachnospiraceae</taxon>
        <taxon>Butyrivibrio</taxon>
    </lineage>
</organism>
<dbReference type="AlphaFoldDB" id="A0A1G5CD69"/>
<feature type="binding site" evidence="2">
    <location>
        <position position="163"/>
    </location>
    <ligand>
        <name>substrate</name>
    </ligand>
</feature>
<dbReference type="PANTHER" id="PTHR21015:SF22">
    <property type="entry name" value="GLYCOSYLTRANSFERASE"/>
    <property type="match status" value="1"/>
</dbReference>
<gene>
    <name evidence="4" type="ORF">SAMN02910451_01056</name>
</gene>
<keyword evidence="5" id="KW-1185">Reference proteome</keyword>
<feature type="binding site" evidence="2">
    <location>
        <position position="274"/>
    </location>
    <ligand>
        <name>substrate</name>
    </ligand>
</feature>
<dbReference type="GO" id="GO:0016787">
    <property type="term" value="F:hydrolase activity"/>
    <property type="evidence" value="ECO:0007669"/>
    <property type="project" value="UniProtKB-KW"/>
</dbReference>
<keyword evidence="4" id="KW-0378">Hydrolase</keyword>
<feature type="domain" description="Glycosyl transferase family 28 C-terminal" evidence="3">
    <location>
        <begin position="230"/>
        <end position="312"/>
    </location>
</feature>
<name>A0A1G5CD69_9FIRM</name>
<dbReference type="RefSeq" id="WP_074461763.1">
    <property type="nucleotide sequence ID" value="NZ_FMUR01000006.1"/>
</dbReference>
<proteinExistence type="predicted"/>
<dbReference type="Gene3D" id="3.40.50.11190">
    <property type="match status" value="1"/>
</dbReference>
<reference evidence="5" key="1">
    <citation type="submission" date="2016-10" db="EMBL/GenBank/DDBJ databases">
        <authorList>
            <person name="Varghese N."/>
            <person name="Submissions S."/>
        </authorList>
    </citation>
    <scope>NUCLEOTIDE SEQUENCE [LARGE SCALE GENOMIC DNA]</scope>
    <source>
        <strain evidence="5">XBD2006</strain>
    </source>
</reference>
<dbReference type="GO" id="GO:0016758">
    <property type="term" value="F:hexosyltransferase activity"/>
    <property type="evidence" value="ECO:0007669"/>
    <property type="project" value="InterPro"/>
</dbReference>
<feature type="active site" description="Proton acceptor" evidence="1">
    <location>
        <position position="19"/>
    </location>
</feature>